<gene>
    <name evidence="3" type="ORF">PROH_09865</name>
</gene>
<dbReference type="OrthoDB" id="532366at2"/>
<organism evidence="3 4">
    <name type="scientific">Prochlorothrix hollandica PCC 9006 = CALU 1027</name>
    <dbReference type="NCBI Taxonomy" id="317619"/>
    <lineage>
        <taxon>Bacteria</taxon>
        <taxon>Bacillati</taxon>
        <taxon>Cyanobacteriota</taxon>
        <taxon>Cyanophyceae</taxon>
        <taxon>Prochlorotrichales</taxon>
        <taxon>Prochlorotrichaceae</taxon>
        <taxon>Prochlorothrix</taxon>
    </lineage>
</organism>
<proteinExistence type="predicted"/>
<keyword evidence="1" id="KW-0175">Coiled coil</keyword>
<keyword evidence="4" id="KW-1185">Reference proteome</keyword>
<feature type="transmembrane region" description="Helical" evidence="2">
    <location>
        <begin position="95"/>
        <end position="114"/>
    </location>
</feature>
<keyword evidence="2" id="KW-0472">Membrane</keyword>
<dbReference type="AlphaFoldDB" id="A0A0M2PU43"/>
<dbReference type="Proteomes" id="UP000034681">
    <property type="component" value="Unassembled WGS sequence"/>
</dbReference>
<sequence length="257" mass="28359">MKAGSQRQLASLTPLSLIVAGSIMVISVLLDYGVFLLWPQFLERQWQLQVVSNTVDRGVVPLVGIVFILVGFWAAEQVPTPLVQGITRLPLPMTAFIVASILSLVFLLFVPFHLRNSFVDRSENLKSIQTQAEQLTTQAAQTLETQVEQERARITALLKNEQQLNQAISSGQLSVDQATLLQQFRDNPASLDEYLTQQADTERKNAEETIATQKADAEKRAKEATVKTGIRTALNSLILAVGYAVVGWTGLRNSRNG</sequence>
<reference evidence="3" key="1">
    <citation type="submission" date="2012-04" db="EMBL/GenBank/DDBJ databases">
        <authorList>
            <person name="Borisov I.G."/>
            <person name="Ivanikova N.V."/>
            <person name="Pinevich A.V."/>
        </authorList>
    </citation>
    <scope>NUCLEOTIDE SEQUENCE</scope>
    <source>
        <strain evidence="3">CALU 1027</strain>
    </source>
</reference>
<protein>
    <submittedName>
        <fullName evidence="3">Uncharacterized protein</fullName>
    </submittedName>
</protein>
<evidence type="ECO:0000256" key="2">
    <source>
        <dbReference type="SAM" id="Phobius"/>
    </source>
</evidence>
<dbReference type="STRING" id="317619.GCA_000332315_00735"/>
<accession>A0A0M2PU43</accession>
<feature type="transmembrane region" description="Helical" evidence="2">
    <location>
        <begin position="15"/>
        <end position="38"/>
    </location>
</feature>
<evidence type="ECO:0000313" key="3">
    <source>
        <dbReference type="EMBL" id="KKJ00056.1"/>
    </source>
</evidence>
<dbReference type="EMBL" id="AJTX02000004">
    <property type="protein sequence ID" value="KKJ00056.1"/>
    <property type="molecule type" value="Genomic_DNA"/>
</dbReference>
<keyword evidence="2" id="KW-0812">Transmembrane</keyword>
<comment type="caution">
    <text evidence="3">The sequence shown here is derived from an EMBL/GenBank/DDBJ whole genome shotgun (WGS) entry which is preliminary data.</text>
</comment>
<evidence type="ECO:0000256" key="1">
    <source>
        <dbReference type="SAM" id="Coils"/>
    </source>
</evidence>
<keyword evidence="2" id="KW-1133">Transmembrane helix</keyword>
<feature type="transmembrane region" description="Helical" evidence="2">
    <location>
        <begin position="58"/>
        <end position="75"/>
    </location>
</feature>
<evidence type="ECO:0000313" key="4">
    <source>
        <dbReference type="Proteomes" id="UP000034681"/>
    </source>
</evidence>
<dbReference type="RefSeq" id="WP_017711374.1">
    <property type="nucleotide sequence ID" value="NZ_KB235933.1"/>
</dbReference>
<feature type="coiled-coil region" evidence="1">
    <location>
        <begin position="125"/>
        <end position="167"/>
    </location>
</feature>
<dbReference type="InterPro" id="IPR047709">
    <property type="entry name" value="HpsJ-like"/>
</dbReference>
<name>A0A0M2PU43_PROHO</name>
<feature type="transmembrane region" description="Helical" evidence="2">
    <location>
        <begin position="232"/>
        <end position="251"/>
    </location>
</feature>
<dbReference type="NCBIfam" id="NF038305">
    <property type="entry name" value="HpsJ_fam"/>
    <property type="match status" value="1"/>
</dbReference>
<dbReference type="eggNOG" id="COG3206">
    <property type="taxonomic scope" value="Bacteria"/>
</dbReference>